<sequence>MPVLDGISLGGSLARLEKDHARSVDTRDPADAFTRRWRFTSSRLPTCSNAACSSGWLRLWRGRQVPVFEGGWVCGPQCSKLVVGNAIARELKGWDQAVNVHCHRIPLGLVLLSQGAITRDQLRGALARQRTCGGRIGAVLQLDQEVTERMITRALGAQWGCPVLTLEDYSPDLMATFSPRLLLDAFGFLPLRVAGSALLYLGFEDRIDRSVSFALERMTGLRVAAGVVDGRAFAAAHRRILESAFPPARLVEAAGMNALIGTFTRILEETKPIDARIVRMHDYFWMRMWKRTDGSLKRAGCLAPIEDVLGSLAETGL</sequence>
<accession>A0A2Z5FS08</accession>
<gene>
    <name evidence="1" type="ORF">ACPOL_0122</name>
</gene>
<protein>
    <submittedName>
        <fullName evidence="1">Uncharacterized protein</fullName>
    </submittedName>
</protein>
<keyword evidence="2" id="KW-1185">Reference proteome</keyword>
<dbReference type="OrthoDB" id="118270at2"/>
<dbReference type="AlphaFoldDB" id="A0A2Z5FS08"/>
<proteinExistence type="predicted"/>
<dbReference type="Proteomes" id="UP000253606">
    <property type="component" value="Chromosome"/>
</dbReference>
<name>A0A2Z5FS08_9BACT</name>
<dbReference type="EMBL" id="CP030840">
    <property type="protein sequence ID" value="AXC09509.1"/>
    <property type="molecule type" value="Genomic_DNA"/>
</dbReference>
<reference evidence="1 2" key="1">
    <citation type="journal article" date="2018" name="Front. Microbiol.">
        <title>Hydrolytic Capabilities as a Key to Environmental Success: Chitinolytic and Cellulolytic Acidobacteria From Acidic Sub-arctic Soils and Boreal Peatlands.</title>
        <authorList>
            <person name="Belova S.E."/>
            <person name="Ravin N.V."/>
            <person name="Pankratov T.A."/>
            <person name="Rakitin A.L."/>
            <person name="Ivanova A.A."/>
            <person name="Beletsky A.V."/>
            <person name="Mardanov A.V."/>
            <person name="Sinninghe Damste J.S."/>
            <person name="Dedysh S.N."/>
        </authorList>
    </citation>
    <scope>NUCLEOTIDE SEQUENCE [LARGE SCALE GENOMIC DNA]</scope>
    <source>
        <strain evidence="1 2">SBC82</strain>
    </source>
</reference>
<evidence type="ECO:0000313" key="2">
    <source>
        <dbReference type="Proteomes" id="UP000253606"/>
    </source>
</evidence>
<dbReference type="InterPro" id="IPR037257">
    <property type="entry name" value="T2SS_E_N_sf"/>
</dbReference>
<dbReference type="SUPFAM" id="SSF160246">
    <property type="entry name" value="EspE N-terminal domain-like"/>
    <property type="match status" value="1"/>
</dbReference>
<dbReference type="KEGG" id="abas:ACPOL_0122"/>
<dbReference type="RefSeq" id="WP_114205335.1">
    <property type="nucleotide sequence ID" value="NZ_CP030840.1"/>
</dbReference>
<organism evidence="1 2">
    <name type="scientific">Acidisarcina polymorpha</name>
    <dbReference type="NCBI Taxonomy" id="2211140"/>
    <lineage>
        <taxon>Bacteria</taxon>
        <taxon>Pseudomonadati</taxon>
        <taxon>Acidobacteriota</taxon>
        <taxon>Terriglobia</taxon>
        <taxon>Terriglobales</taxon>
        <taxon>Acidobacteriaceae</taxon>
        <taxon>Acidisarcina</taxon>
    </lineage>
</organism>
<evidence type="ECO:0000313" key="1">
    <source>
        <dbReference type="EMBL" id="AXC09509.1"/>
    </source>
</evidence>